<feature type="non-terminal residue" evidence="2">
    <location>
        <position position="1"/>
    </location>
</feature>
<accession>A0A4Q0A021</accession>
<dbReference type="InterPro" id="IPR016137">
    <property type="entry name" value="RGS"/>
</dbReference>
<organism evidence="2 3">
    <name type="scientific">Dimargaris cristalligena</name>
    <dbReference type="NCBI Taxonomy" id="215637"/>
    <lineage>
        <taxon>Eukaryota</taxon>
        <taxon>Fungi</taxon>
        <taxon>Fungi incertae sedis</taxon>
        <taxon>Zoopagomycota</taxon>
        <taxon>Kickxellomycotina</taxon>
        <taxon>Dimargaritomycetes</taxon>
        <taxon>Dimargaritales</taxon>
        <taxon>Dimargaritaceae</taxon>
        <taxon>Dimargaris</taxon>
    </lineage>
</organism>
<dbReference type="Proteomes" id="UP000268162">
    <property type="component" value="Unassembled WGS sequence"/>
</dbReference>
<feature type="domain" description="RGS" evidence="1">
    <location>
        <begin position="1"/>
        <end position="114"/>
    </location>
</feature>
<dbReference type="PANTHER" id="PTHR39466:SF1">
    <property type="entry name" value="RGS DOMAIN-CONTAINING PROTEIN"/>
    <property type="match status" value="1"/>
</dbReference>
<gene>
    <name evidence="2" type="ORF">BJ085DRAFT_11273</name>
</gene>
<protein>
    <recommendedName>
        <fullName evidence="1">RGS domain-containing protein</fullName>
    </recommendedName>
</protein>
<name>A0A4Q0A021_9FUNG</name>
<dbReference type="Gene3D" id="1.10.167.10">
    <property type="entry name" value="Regulator of G-protein Signalling 4, domain 2"/>
    <property type="match status" value="1"/>
</dbReference>
<dbReference type="Pfam" id="PF00615">
    <property type="entry name" value="RGS"/>
    <property type="match status" value="1"/>
</dbReference>
<dbReference type="PROSITE" id="PS50132">
    <property type="entry name" value="RGS"/>
    <property type="match status" value="1"/>
</dbReference>
<proteinExistence type="predicted"/>
<dbReference type="SUPFAM" id="SSF48097">
    <property type="entry name" value="Regulator of G-protein signaling, RGS"/>
    <property type="match status" value="1"/>
</dbReference>
<dbReference type="STRING" id="215637.A0A4Q0A021"/>
<dbReference type="InterPro" id="IPR044926">
    <property type="entry name" value="RGS_subdomain_2"/>
</dbReference>
<dbReference type="PANTHER" id="PTHR39466">
    <property type="entry name" value="RGS DOMAIN-CONTAINING PROTEIN"/>
    <property type="match status" value="1"/>
</dbReference>
<evidence type="ECO:0000313" key="3">
    <source>
        <dbReference type="Proteomes" id="UP000268162"/>
    </source>
</evidence>
<feature type="non-terminal residue" evidence="2">
    <location>
        <position position="114"/>
    </location>
</feature>
<keyword evidence="3" id="KW-1185">Reference proteome</keyword>
<dbReference type="InterPro" id="IPR036305">
    <property type="entry name" value="RGS_sf"/>
</dbReference>
<dbReference type="EMBL" id="ML002351">
    <property type="protein sequence ID" value="RKP38582.1"/>
    <property type="molecule type" value="Genomic_DNA"/>
</dbReference>
<reference evidence="3" key="1">
    <citation type="journal article" date="2018" name="Nat. Microbiol.">
        <title>Leveraging single-cell genomics to expand the fungal tree of life.</title>
        <authorList>
            <person name="Ahrendt S.R."/>
            <person name="Quandt C.A."/>
            <person name="Ciobanu D."/>
            <person name="Clum A."/>
            <person name="Salamov A."/>
            <person name="Andreopoulos B."/>
            <person name="Cheng J.F."/>
            <person name="Woyke T."/>
            <person name="Pelin A."/>
            <person name="Henrissat B."/>
            <person name="Reynolds N.K."/>
            <person name="Benny G.L."/>
            <person name="Smith M.E."/>
            <person name="James T.Y."/>
            <person name="Grigoriev I.V."/>
        </authorList>
    </citation>
    <scope>NUCLEOTIDE SEQUENCE [LARGE SCALE GENOMIC DNA]</scope>
    <source>
        <strain evidence="3">RSA 468</strain>
    </source>
</reference>
<evidence type="ECO:0000313" key="2">
    <source>
        <dbReference type="EMBL" id="RKP38582.1"/>
    </source>
</evidence>
<sequence>FRRFLHTREHSVENLNFYEWYIIYCTRCVSSGKSYSDTHLPTAKSKTRQPFRREIDHCVSRFFSSYSPDELNIPQQIRQQVVHDAKLTTHPAVFEVAFREIYKMLGRSVQDHFL</sequence>
<dbReference type="AlphaFoldDB" id="A0A4Q0A021"/>
<evidence type="ECO:0000259" key="1">
    <source>
        <dbReference type="PROSITE" id="PS50132"/>
    </source>
</evidence>